<dbReference type="EMBL" id="AACS02000011">
    <property type="protein sequence ID" value="EAU83010.2"/>
    <property type="molecule type" value="Genomic_DNA"/>
</dbReference>
<gene>
    <name evidence="3" type="ORF">CC1G_08947</name>
</gene>
<dbReference type="HOGENOM" id="CLU_046025_2_1_1"/>
<dbReference type="GeneID" id="6015377"/>
<dbReference type="STRING" id="240176.A8P4P8"/>
<proteinExistence type="predicted"/>
<feature type="transmembrane region" description="Helical" evidence="1">
    <location>
        <begin position="116"/>
        <end position="137"/>
    </location>
</feature>
<dbReference type="InterPro" id="IPR045339">
    <property type="entry name" value="DUF6534"/>
</dbReference>
<feature type="transmembrane region" description="Helical" evidence="1">
    <location>
        <begin position="189"/>
        <end position="213"/>
    </location>
</feature>
<comment type="caution">
    <text evidence="3">The sequence shown here is derived from an EMBL/GenBank/DDBJ whole genome shotgun (WGS) entry which is preliminary data.</text>
</comment>
<keyword evidence="1" id="KW-0812">Transmembrane</keyword>
<name>A8P4P8_COPC7</name>
<dbReference type="Pfam" id="PF20152">
    <property type="entry name" value="DUF6534"/>
    <property type="match status" value="1"/>
</dbReference>
<dbReference type="Proteomes" id="UP000001861">
    <property type="component" value="Unassembled WGS sequence"/>
</dbReference>
<evidence type="ECO:0000313" key="4">
    <source>
        <dbReference type="Proteomes" id="UP000001861"/>
    </source>
</evidence>
<dbReference type="OrthoDB" id="3262409at2759"/>
<sequence>MEVYWVLNVTRGIAVSLELRQTLKGLPVASIGPVPFSKLSSPDSPQRATQRHGLEFLTRDTRSLAWTIQCCCDPVLLGGPVFIGSLLAYLLYGALLVQFFHYLCELPSKASWAGPAVAGLVVIVETFSVCFIAQMGWSTVVIPLRGSSVDNLSEFPASSSLNPVLNGLAACVVQLCFAHRIWRLSRSSWGRYVAAIVAFLTASQFADTIVIAFSRLNNRLLDSSKARTMQIIVAVYLGVTLTCDIMITVAMILILRRYKKLTTIHSMKRILNTLTVHTIENGLVTSICAAVNLVLYFARPGDAIHIVFQFIIGKLHANVLLAHLNHQIVVRNAAATETIELSARERAPGTVFSANVAVS</sequence>
<dbReference type="eggNOG" id="ENOG502T8DX">
    <property type="taxonomic scope" value="Eukaryota"/>
</dbReference>
<dbReference type="AlphaFoldDB" id="A8P4P8"/>
<evidence type="ECO:0000256" key="1">
    <source>
        <dbReference type="SAM" id="Phobius"/>
    </source>
</evidence>
<dbReference type="InParanoid" id="A8P4P8"/>
<reference evidence="3 4" key="1">
    <citation type="journal article" date="2010" name="Proc. Natl. Acad. Sci. U.S.A.">
        <title>Insights into evolution of multicellular fungi from the assembled chromosomes of the mushroom Coprinopsis cinerea (Coprinus cinereus).</title>
        <authorList>
            <person name="Stajich J.E."/>
            <person name="Wilke S.K."/>
            <person name="Ahren D."/>
            <person name="Au C.H."/>
            <person name="Birren B.W."/>
            <person name="Borodovsky M."/>
            <person name="Burns C."/>
            <person name="Canback B."/>
            <person name="Casselton L.A."/>
            <person name="Cheng C.K."/>
            <person name="Deng J."/>
            <person name="Dietrich F.S."/>
            <person name="Fargo D.C."/>
            <person name="Farman M.L."/>
            <person name="Gathman A.C."/>
            <person name="Goldberg J."/>
            <person name="Guigo R."/>
            <person name="Hoegger P.J."/>
            <person name="Hooker J.B."/>
            <person name="Huggins A."/>
            <person name="James T.Y."/>
            <person name="Kamada T."/>
            <person name="Kilaru S."/>
            <person name="Kodira C."/>
            <person name="Kues U."/>
            <person name="Kupfer D."/>
            <person name="Kwan H.S."/>
            <person name="Lomsadze A."/>
            <person name="Li W."/>
            <person name="Lilly W.W."/>
            <person name="Ma L.J."/>
            <person name="Mackey A.J."/>
            <person name="Manning G."/>
            <person name="Martin F."/>
            <person name="Muraguchi H."/>
            <person name="Natvig D.O."/>
            <person name="Palmerini H."/>
            <person name="Ramesh M.A."/>
            <person name="Rehmeyer C.J."/>
            <person name="Roe B.A."/>
            <person name="Shenoy N."/>
            <person name="Stanke M."/>
            <person name="Ter-Hovhannisyan V."/>
            <person name="Tunlid A."/>
            <person name="Velagapudi R."/>
            <person name="Vision T.J."/>
            <person name="Zeng Q."/>
            <person name="Zolan M.E."/>
            <person name="Pukkila P.J."/>
        </authorList>
    </citation>
    <scope>NUCLEOTIDE SEQUENCE [LARGE SCALE GENOMIC DNA]</scope>
    <source>
        <strain evidence="4">Okayama-7 / 130 / ATCC MYA-4618 / FGSC 9003</strain>
    </source>
</reference>
<feature type="transmembrane region" description="Helical" evidence="1">
    <location>
        <begin position="82"/>
        <end position="104"/>
    </location>
</feature>
<feature type="transmembrane region" description="Helical" evidence="1">
    <location>
        <begin position="303"/>
        <end position="321"/>
    </location>
</feature>
<accession>A8P4P8</accession>
<evidence type="ECO:0000259" key="2">
    <source>
        <dbReference type="Pfam" id="PF20152"/>
    </source>
</evidence>
<dbReference type="VEuPathDB" id="FungiDB:CC1G_08947"/>
<feature type="transmembrane region" description="Helical" evidence="1">
    <location>
        <begin position="276"/>
        <end position="297"/>
    </location>
</feature>
<protein>
    <recommendedName>
        <fullName evidence="2">DUF6534 domain-containing protein</fullName>
    </recommendedName>
</protein>
<keyword evidence="1" id="KW-0472">Membrane</keyword>
<feature type="transmembrane region" description="Helical" evidence="1">
    <location>
        <begin position="233"/>
        <end position="255"/>
    </location>
</feature>
<dbReference type="PANTHER" id="PTHR40465">
    <property type="entry name" value="CHROMOSOME 1, WHOLE GENOME SHOTGUN SEQUENCE"/>
    <property type="match status" value="1"/>
</dbReference>
<keyword evidence="1" id="KW-1133">Transmembrane helix</keyword>
<dbReference type="RefSeq" id="XP_001838783.2">
    <property type="nucleotide sequence ID" value="XM_001838731.2"/>
</dbReference>
<keyword evidence="4" id="KW-1185">Reference proteome</keyword>
<feature type="domain" description="DUF6534" evidence="2">
    <location>
        <begin position="241"/>
        <end position="325"/>
    </location>
</feature>
<dbReference type="KEGG" id="cci:CC1G_08947"/>
<dbReference type="OMA" id="YHACAAM"/>
<evidence type="ECO:0000313" key="3">
    <source>
        <dbReference type="EMBL" id="EAU83010.2"/>
    </source>
</evidence>
<dbReference type="PANTHER" id="PTHR40465:SF1">
    <property type="entry name" value="DUF6534 DOMAIN-CONTAINING PROTEIN"/>
    <property type="match status" value="1"/>
</dbReference>
<organism evidence="3 4">
    <name type="scientific">Coprinopsis cinerea (strain Okayama-7 / 130 / ATCC MYA-4618 / FGSC 9003)</name>
    <name type="common">Inky cap fungus</name>
    <name type="synonym">Hormographiella aspergillata</name>
    <dbReference type="NCBI Taxonomy" id="240176"/>
    <lineage>
        <taxon>Eukaryota</taxon>
        <taxon>Fungi</taxon>
        <taxon>Dikarya</taxon>
        <taxon>Basidiomycota</taxon>
        <taxon>Agaricomycotina</taxon>
        <taxon>Agaricomycetes</taxon>
        <taxon>Agaricomycetidae</taxon>
        <taxon>Agaricales</taxon>
        <taxon>Agaricineae</taxon>
        <taxon>Psathyrellaceae</taxon>
        <taxon>Coprinopsis</taxon>
    </lineage>
</organism>